<accession>A0A6A4IA13</accession>
<reference evidence="3" key="1">
    <citation type="journal article" date="2019" name="Environ. Microbiol.">
        <title>Fungal ecological strategies reflected in gene transcription - a case study of two litter decomposers.</title>
        <authorList>
            <person name="Barbi F."/>
            <person name="Kohler A."/>
            <person name="Barry K."/>
            <person name="Baskaran P."/>
            <person name="Daum C."/>
            <person name="Fauchery L."/>
            <person name="Ihrmark K."/>
            <person name="Kuo A."/>
            <person name="LaButti K."/>
            <person name="Lipzen A."/>
            <person name="Morin E."/>
            <person name="Grigoriev I.V."/>
            <person name="Henrissat B."/>
            <person name="Lindahl B."/>
            <person name="Martin F."/>
        </authorList>
    </citation>
    <scope>NUCLEOTIDE SEQUENCE</scope>
    <source>
        <strain evidence="3">JB14</strain>
    </source>
</reference>
<dbReference type="OrthoDB" id="5396at2759"/>
<dbReference type="Pfam" id="PF04199">
    <property type="entry name" value="Cyclase"/>
    <property type="match status" value="1"/>
</dbReference>
<dbReference type="EMBL" id="ML769389">
    <property type="protein sequence ID" value="KAE9408972.1"/>
    <property type="molecule type" value="Genomic_DNA"/>
</dbReference>
<evidence type="ECO:0008006" key="5">
    <source>
        <dbReference type="Google" id="ProtNLM"/>
    </source>
</evidence>
<dbReference type="Gene3D" id="3.50.30.50">
    <property type="entry name" value="Putative cyclase"/>
    <property type="match status" value="1"/>
</dbReference>
<evidence type="ECO:0000313" key="3">
    <source>
        <dbReference type="EMBL" id="KAE9408972.1"/>
    </source>
</evidence>
<gene>
    <name evidence="3" type="ORF">BT96DRAFT_628014</name>
</gene>
<evidence type="ECO:0000256" key="2">
    <source>
        <dbReference type="SAM" id="MobiDB-lite"/>
    </source>
</evidence>
<protein>
    <recommendedName>
        <fullName evidence="5">Cyclase</fullName>
    </recommendedName>
</protein>
<feature type="region of interest" description="Disordered" evidence="2">
    <location>
        <begin position="33"/>
        <end position="83"/>
    </location>
</feature>
<comment type="similarity">
    <text evidence="1">Belongs to the Cyclase 1 superfamily.</text>
</comment>
<proteinExistence type="inferred from homology"/>
<evidence type="ECO:0000256" key="1">
    <source>
        <dbReference type="ARBA" id="ARBA00007865"/>
    </source>
</evidence>
<sequence>MSKLPRVLKGHNSRRSLDIPSMATKRLSKILSWMSPASKGHNKTESSVSQEAPAPAETVAAAPSSDAKPEVNGHSKDSKWSNLPNFDELPMFKDMKGCAWEVWGKTDQLGTINLLTDEVVKRAASEEIITGVTVSLNWPLNFPSKPLFGRKHPEINMKPSPTRVVRDDEIHINTQSGSQWDGLRHFGLQDHGIFYNNTPAESMAGGFIPIHDPCAIDPSMAHIGIQNWANHGICGRGVFLDLVRYHTAGTTLKELPYDPWTTHGFTAAELEACAKKQGVTFRQGDILILRAGFIHKYQNATQEERDALAERPETFAGIEQSEEMKKFLWNNHFAAIASDQPALESWPTPEGTAHMHQTLLGLWGMPIGEMFDVEKLSDVCAQTGRYTFFFSSWPLAIIGGCASPPNAAAYF</sequence>
<dbReference type="InterPro" id="IPR007325">
    <property type="entry name" value="KFase/CYL"/>
</dbReference>
<keyword evidence="4" id="KW-1185">Reference proteome</keyword>
<dbReference type="PANTHER" id="PTHR34861:SF10">
    <property type="entry name" value="CYCLASE"/>
    <property type="match status" value="1"/>
</dbReference>
<name>A0A6A4IA13_9AGAR</name>
<evidence type="ECO:0000313" key="4">
    <source>
        <dbReference type="Proteomes" id="UP000799118"/>
    </source>
</evidence>
<dbReference type="Proteomes" id="UP000799118">
    <property type="component" value="Unassembled WGS sequence"/>
</dbReference>
<feature type="compositionally biased region" description="Low complexity" evidence="2">
    <location>
        <begin position="51"/>
        <end position="63"/>
    </location>
</feature>
<dbReference type="SUPFAM" id="SSF102198">
    <property type="entry name" value="Putative cyclase"/>
    <property type="match status" value="1"/>
</dbReference>
<dbReference type="AlphaFoldDB" id="A0A6A4IA13"/>
<feature type="compositionally biased region" description="Basic residues" evidence="2">
    <location>
        <begin position="1"/>
        <end position="14"/>
    </location>
</feature>
<dbReference type="GO" id="GO:0019441">
    <property type="term" value="P:L-tryptophan catabolic process to kynurenine"/>
    <property type="evidence" value="ECO:0007669"/>
    <property type="project" value="InterPro"/>
</dbReference>
<dbReference type="GO" id="GO:0004061">
    <property type="term" value="F:arylformamidase activity"/>
    <property type="evidence" value="ECO:0007669"/>
    <property type="project" value="InterPro"/>
</dbReference>
<dbReference type="PANTHER" id="PTHR34861">
    <property type="match status" value="1"/>
</dbReference>
<feature type="region of interest" description="Disordered" evidence="2">
    <location>
        <begin position="1"/>
        <end position="21"/>
    </location>
</feature>
<dbReference type="InterPro" id="IPR037175">
    <property type="entry name" value="KFase_sf"/>
</dbReference>
<organism evidence="3 4">
    <name type="scientific">Gymnopus androsaceus JB14</name>
    <dbReference type="NCBI Taxonomy" id="1447944"/>
    <lineage>
        <taxon>Eukaryota</taxon>
        <taxon>Fungi</taxon>
        <taxon>Dikarya</taxon>
        <taxon>Basidiomycota</taxon>
        <taxon>Agaricomycotina</taxon>
        <taxon>Agaricomycetes</taxon>
        <taxon>Agaricomycetidae</taxon>
        <taxon>Agaricales</taxon>
        <taxon>Marasmiineae</taxon>
        <taxon>Omphalotaceae</taxon>
        <taxon>Gymnopus</taxon>
    </lineage>
</organism>
<feature type="compositionally biased region" description="Basic and acidic residues" evidence="2">
    <location>
        <begin position="67"/>
        <end position="79"/>
    </location>
</feature>